<protein>
    <recommendedName>
        <fullName evidence="4">N-acetyltransferase domain-containing protein</fullName>
    </recommendedName>
</protein>
<feature type="region of interest" description="Disordered" evidence="2">
    <location>
        <begin position="364"/>
        <end position="389"/>
    </location>
</feature>
<dbReference type="Proteomes" id="UP000023758">
    <property type="component" value="Unassembled WGS sequence"/>
</dbReference>
<feature type="compositionally biased region" description="Polar residues" evidence="2">
    <location>
        <begin position="128"/>
        <end position="141"/>
    </location>
</feature>
<feature type="region of interest" description="Disordered" evidence="2">
    <location>
        <begin position="218"/>
        <end position="276"/>
    </location>
</feature>
<dbReference type="Gene3D" id="3.40.630.30">
    <property type="match status" value="1"/>
</dbReference>
<gene>
    <name evidence="3" type="ORF">H103_01432</name>
</gene>
<feature type="region of interest" description="Disordered" evidence="2">
    <location>
        <begin position="77"/>
        <end position="162"/>
    </location>
</feature>
<organism evidence="3">
    <name type="scientific">Trichophyton rubrum CBS 288.86</name>
    <dbReference type="NCBI Taxonomy" id="1215330"/>
    <lineage>
        <taxon>Eukaryota</taxon>
        <taxon>Fungi</taxon>
        <taxon>Dikarya</taxon>
        <taxon>Ascomycota</taxon>
        <taxon>Pezizomycotina</taxon>
        <taxon>Eurotiomycetes</taxon>
        <taxon>Eurotiomycetidae</taxon>
        <taxon>Onygenales</taxon>
        <taxon>Arthrodermataceae</taxon>
        <taxon>Trichophyton</taxon>
    </lineage>
</organism>
<dbReference type="InterPro" id="IPR016181">
    <property type="entry name" value="Acyl_CoA_acyltransferase"/>
</dbReference>
<feature type="compositionally biased region" description="Polar residues" evidence="2">
    <location>
        <begin position="89"/>
        <end position="105"/>
    </location>
</feature>
<keyword evidence="1" id="KW-0175">Coiled coil</keyword>
<dbReference type="EMBL" id="KK207727">
    <property type="protein sequence ID" value="EZF56194.1"/>
    <property type="molecule type" value="Genomic_DNA"/>
</dbReference>
<dbReference type="SUPFAM" id="SSF55729">
    <property type="entry name" value="Acyl-CoA N-acyltransferases (Nat)"/>
    <property type="match status" value="1"/>
</dbReference>
<evidence type="ECO:0000256" key="1">
    <source>
        <dbReference type="SAM" id="Coils"/>
    </source>
</evidence>
<evidence type="ECO:0000256" key="2">
    <source>
        <dbReference type="SAM" id="MobiDB-lite"/>
    </source>
</evidence>
<name>A0A022WD09_TRIRU</name>
<feature type="coiled-coil region" evidence="1">
    <location>
        <begin position="486"/>
        <end position="513"/>
    </location>
</feature>
<accession>A0A022WD09</accession>
<reference evidence="3" key="1">
    <citation type="submission" date="2014-02" db="EMBL/GenBank/DDBJ databases">
        <title>The Genome Sequence of Trichophyton rubrum (morphotype fischeri) CBS 288.86.</title>
        <authorList>
            <consortium name="The Broad Institute Genomics Platform"/>
            <person name="Cuomo C.A."/>
            <person name="White T.C."/>
            <person name="Graser Y."/>
            <person name="Martinez-Rossi N."/>
            <person name="Heitman J."/>
            <person name="Young S.K."/>
            <person name="Zeng Q."/>
            <person name="Gargeya S."/>
            <person name="Abouelleil A."/>
            <person name="Alvarado L."/>
            <person name="Chapman S.B."/>
            <person name="Gainer-Dewar J."/>
            <person name="Goldberg J."/>
            <person name="Griggs A."/>
            <person name="Gujja S."/>
            <person name="Hansen M."/>
            <person name="Howarth C."/>
            <person name="Imamovic A."/>
            <person name="Larimer J."/>
            <person name="Martinez D."/>
            <person name="Murphy C."/>
            <person name="Pearson M.D."/>
            <person name="Persinoti G."/>
            <person name="Poon T."/>
            <person name="Priest M."/>
            <person name="Roberts A.D."/>
            <person name="Saif S."/>
            <person name="Shea T.D."/>
            <person name="Sykes S.N."/>
            <person name="Wortman J."/>
            <person name="Nusbaum C."/>
            <person name="Birren B."/>
        </authorList>
    </citation>
    <scope>NUCLEOTIDE SEQUENCE [LARGE SCALE GENOMIC DNA]</scope>
    <source>
        <strain evidence="3">CBS 288.86</strain>
    </source>
</reference>
<dbReference type="OrthoDB" id="2129362at2759"/>
<proteinExistence type="predicted"/>
<sequence>MAESSQQGQENGQERISGVEQWGDYIAAMNAFKAIASNIYRPPHKSKALASATNIAVPRPSKIAVPALAPTEAPVRTLSAPAEAEPSLHVSSNASRAVTTSNEAFSDQEDSGASSLAAISPSEGMTPRLSSAATAKDTSSVMMEGERAEASQTPAGDSNKAQNSQLTGEYLLWNINVPREPQLKFHCNRAGGSDGSDEVVFRQDELRMVGPNIPYGFRKNETLKGPKSVGQIKMNYPQGQENNDNHPPHRRRPSRGRNYRKHNAPARSTHKQGSETNGVVLKAPVAAIDRIKEAAKAELLEFQKKEMERYGKKVMGLLPEESPESIALSLARQGPGVDPDSIFCKQHPLYLLTDLAESLKAKTDEAQGRLERGDARSTDDDQQSGPAMNEWALGNTAGAVAVDWQYRPWEKYGDEFFAQKFRNWLDKTMRVGFIVDMTQEDFRNGEYHANLDTGMSPSTFVCPETLRDISDPETLKHAHETAIGYVHNWNLRIRQEEERKEAEQQQRKLLAIMPKSDSAFNEPKPLEPKLNMYIRPVEPKDINALVEIFNWYVKNTVRRADTEEISFDEMREHIEALQHDNYPFIVAVQRHPRAWHAMNHEAEMLYGFCCISDFTGPLSTQRFSYDLEVFVDPKNLKLGVATCLLDKMLEICDPKYSARGGYIFDCSSRGKDVYTCGLSRPAMRLCAVVHHSDEEFAEYTWVKEWLGKKFSFEEQGYLRGFGVNKKALVNAGYMVYSTGIDIPESE</sequence>
<feature type="compositionally biased region" description="Basic residues" evidence="2">
    <location>
        <begin position="248"/>
        <end position="270"/>
    </location>
</feature>
<dbReference type="AlphaFoldDB" id="A0A022WD09"/>
<feature type="compositionally biased region" description="Basic and acidic residues" evidence="2">
    <location>
        <begin position="364"/>
        <end position="379"/>
    </location>
</feature>
<dbReference type="HOGENOM" id="CLU_396353_0_0_1"/>
<evidence type="ECO:0008006" key="4">
    <source>
        <dbReference type="Google" id="ProtNLM"/>
    </source>
</evidence>
<evidence type="ECO:0000313" key="3">
    <source>
        <dbReference type="EMBL" id="EZF56194.1"/>
    </source>
</evidence>
<feature type="compositionally biased region" description="Polar residues" evidence="2">
    <location>
        <begin position="150"/>
        <end position="162"/>
    </location>
</feature>